<protein>
    <recommendedName>
        <fullName evidence="3">Amidohydrolase-related domain-containing protein</fullName>
    </recommendedName>
</protein>
<dbReference type="AlphaFoldDB" id="A0AA36CFZ3"/>
<feature type="non-terminal residue" evidence="4">
    <location>
        <position position="1"/>
    </location>
</feature>
<feature type="compositionally biased region" description="Basic and acidic residues" evidence="2">
    <location>
        <begin position="178"/>
        <end position="187"/>
    </location>
</feature>
<dbReference type="PANTHER" id="PTHR11647:SF74">
    <property type="entry name" value="PROTEIN UNC-33"/>
    <property type="match status" value="1"/>
</dbReference>
<evidence type="ECO:0000313" key="5">
    <source>
        <dbReference type="Proteomes" id="UP001177023"/>
    </source>
</evidence>
<dbReference type="Gene3D" id="3.20.20.140">
    <property type="entry name" value="Metal-dependent hydrolases"/>
    <property type="match status" value="2"/>
</dbReference>
<accession>A0AA36CFZ3</accession>
<dbReference type="InterPro" id="IPR011059">
    <property type="entry name" value="Metal-dep_hydrolase_composite"/>
</dbReference>
<feature type="region of interest" description="Disordered" evidence="2">
    <location>
        <begin position="267"/>
        <end position="323"/>
    </location>
</feature>
<dbReference type="GO" id="GO:0004157">
    <property type="term" value="F:dihydropyrimidinase activity"/>
    <property type="evidence" value="ECO:0007669"/>
    <property type="project" value="TreeGrafter"/>
</dbReference>
<dbReference type="FunFam" id="3.20.20.140:FF:000174">
    <property type="entry name" value="Dihydropyrimidinase-related protein 2"/>
    <property type="match status" value="2"/>
</dbReference>
<dbReference type="InterPro" id="IPR006680">
    <property type="entry name" value="Amidohydro-rel"/>
</dbReference>
<feature type="region of interest" description="Disordered" evidence="2">
    <location>
        <begin position="161"/>
        <end position="187"/>
    </location>
</feature>
<dbReference type="PANTHER" id="PTHR11647">
    <property type="entry name" value="HYDRANTOINASE/DIHYDROPYRIMIDINASE FAMILY MEMBER"/>
    <property type="match status" value="1"/>
</dbReference>
<feature type="region of interest" description="Disordered" evidence="2">
    <location>
        <begin position="47"/>
        <end position="76"/>
    </location>
</feature>
<feature type="region of interest" description="Disordered" evidence="2">
    <location>
        <begin position="769"/>
        <end position="830"/>
    </location>
</feature>
<sequence>MRKRIGEFEDIDITDSCSIRVAIPFFRLVAAFIIVDGLAELFGGAPGTSAFSKDHEEKEKSATEKSYGRKTVLTSQQPQENNFWEPVTHASTSGGGLFNAVEDHDAAYERALARGKRRPFEPRNEHMAQTEISEPPSRCPAEDLVTDQNMEELRRRLEAEQLEWGQDEEENEDEEQEEGSRDRRAMDECPAARILAELGLTSDIYQNPISDLSPIEEVDTPASSSDWRGSIESRNGRMMGEPGPDLGGDDEVIQLDEQGRVVVHGGGRATAAEKSPPPPGKGESAEGPADGGRDADEAGDRDDDASHSSSHPLSGGGDAPPSTEASEMALLVRGAQVVNDDSVFSADVLVEDGKITQVSAGIDAPPGATVIEATGRLLLPAGIDVHTCFSAPDSVDDFKTGGQAAVAGGTATVIELVSPRDNETLTAAVNRVKKSIDTSACHVGFSVRVRRWDDGVRKEVETLSKQGINSFALDLDSDEKLYQALDACRSLGVHARLLPENRSVVGQLEQKMLNLGITGPEGFLQSRPEQLEKERVSTICLLSQITNCPVSILSLSSAESATALRDGRDQGAIAHPEVSAVSICSDGTNYFNKAPLCMFASGHKAHSSASRCGRDFVAMPKGVAGVAERLAVLWEKGVRGGRIDPMRFVALSSTNAAKVFNLYPQKGRIAVGADADLVLWDPIVKRRLSVADSHSKADTSPFEGLTVHGGASITIVGGRVAWKEGVCGEGGGAQPLVLPPNSPHLFAVVQMRERLQTCAFEKIERSDSDVMVSNGGGPKREASPYGDNQPPTARPRRGHNESSISFGHPADNTPAARTRNPPGGRTTGLW</sequence>
<dbReference type="EMBL" id="CATQJA010001718">
    <property type="protein sequence ID" value="CAJ0568325.1"/>
    <property type="molecule type" value="Genomic_DNA"/>
</dbReference>
<dbReference type="SUPFAM" id="SSF51556">
    <property type="entry name" value="Metallo-dependent hydrolases"/>
    <property type="match status" value="1"/>
</dbReference>
<feature type="compositionally biased region" description="Acidic residues" evidence="2">
    <location>
        <begin position="165"/>
        <end position="177"/>
    </location>
</feature>
<reference evidence="4" key="1">
    <citation type="submission" date="2023-06" db="EMBL/GenBank/DDBJ databases">
        <authorList>
            <person name="Delattre M."/>
        </authorList>
    </citation>
    <scope>NUCLEOTIDE SEQUENCE</scope>
    <source>
        <strain evidence="4">AF72</strain>
    </source>
</reference>
<dbReference type="Pfam" id="PF01979">
    <property type="entry name" value="Amidohydro_1"/>
    <property type="match status" value="1"/>
</dbReference>
<proteinExistence type="inferred from homology"/>
<gene>
    <name evidence="4" type="ORF">MSPICULIGERA_LOCUS6847</name>
</gene>
<keyword evidence="5" id="KW-1185">Reference proteome</keyword>
<feature type="region of interest" description="Disordered" evidence="2">
    <location>
        <begin position="117"/>
        <end position="141"/>
    </location>
</feature>
<dbReference type="InterPro" id="IPR032466">
    <property type="entry name" value="Metal_Hydrolase"/>
</dbReference>
<feature type="domain" description="Amidohydrolase-related" evidence="3">
    <location>
        <begin position="540"/>
        <end position="720"/>
    </location>
</feature>
<evidence type="ECO:0000313" key="4">
    <source>
        <dbReference type="EMBL" id="CAJ0568325.1"/>
    </source>
</evidence>
<dbReference type="GO" id="GO:0005829">
    <property type="term" value="C:cytosol"/>
    <property type="evidence" value="ECO:0007669"/>
    <property type="project" value="TreeGrafter"/>
</dbReference>
<dbReference type="Proteomes" id="UP001177023">
    <property type="component" value="Unassembled WGS sequence"/>
</dbReference>
<feature type="compositionally biased region" description="Basic and acidic residues" evidence="2">
    <location>
        <begin position="52"/>
        <end position="67"/>
    </location>
</feature>
<evidence type="ECO:0000256" key="1">
    <source>
        <dbReference type="ARBA" id="ARBA00008829"/>
    </source>
</evidence>
<feature type="region of interest" description="Disordered" evidence="2">
    <location>
        <begin position="212"/>
        <end position="251"/>
    </location>
</feature>
<dbReference type="InterPro" id="IPR050378">
    <property type="entry name" value="Metallo-dep_Hydrolases_sf"/>
</dbReference>
<organism evidence="4 5">
    <name type="scientific">Mesorhabditis spiculigera</name>
    <dbReference type="NCBI Taxonomy" id="96644"/>
    <lineage>
        <taxon>Eukaryota</taxon>
        <taxon>Metazoa</taxon>
        <taxon>Ecdysozoa</taxon>
        <taxon>Nematoda</taxon>
        <taxon>Chromadorea</taxon>
        <taxon>Rhabditida</taxon>
        <taxon>Rhabditina</taxon>
        <taxon>Rhabditomorpha</taxon>
        <taxon>Rhabditoidea</taxon>
        <taxon>Rhabditidae</taxon>
        <taxon>Mesorhabditinae</taxon>
        <taxon>Mesorhabditis</taxon>
    </lineage>
</organism>
<dbReference type="Gene3D" id="2.30.40.10">
    <property type="entry name" value="Urease, subunit C, domain 1"/>
    <property type="match status" value="1"/>
</dbReference>
<evidence type="ECO:0000259" key="3">
    <source>
        <dbReference type="Pfam" id="PF01979"/>
    </source>
</evidence>
<feature type="compositionally biased region" description="Basic and acidic residues" evidence="2">
    <location>
        <begin position="117"/>
        <end position="128"/>
    </location>
</feature>
<dbReference type="SUPFAM" id="SSF51338">
    <property type="entry name" value="Composite domain of metallo-dependent hydrolases"/>
    <property type="match status" value="1"/>
</dbReference>
<evidence type="ECO:0000256" key="2">
    <source>
        <dbReference type="SAM" id="MobiDB-lite"/>
    </source>
</evidence>
<comment type="similarity">
    <text evidence="1">Belongs to the metallo-dependent hydrolases superfamily. Hydantoinase/dihydropyrimidinase family.</text>
</comment>
<dbReference type="GO" id="GO:0006208">
    <property type="term" value="P:pyrimidine nucleobase catabolic process"/>
    <property type="evidence" value="ECO:0007669"/>
    <property type="project" value="TreeGrafter"/>
</dbReference>
<comment type="caution">
    <text evidence="4">The sequence shown here is derived from an EMBL/GenBank/DDBJ whole genome shotgun (WGS) entry which is preliminary data.</text>
</comment>
<name>A0AA36CFZ3_9BILA</name>